<dbReference type="Pfam" id="PF13304">
    <property type="entry name" value="AAA_21"/>
    <property type="match status" value="1"/>
</dbReference>
<protein>
    <submittedName>
        <fullName evidence="3">ATP-binding protein</fullName>
    </submittedName>
</protein>
<keyword evidence="1" id="KW-0742">SOS response</keyword>
<evidence type="ECO:0000259" key="2">
    <source>
        <dbReference type="Pfam" id="PF13304"/>
    </source>
</evidence>
<evidence type="ECO:0000313" key="4">
    <source>
        <dbReference type="Proteomes" id="UP001499930"/>
    </source>
</evidence>
<sequence>MRALCHRGRVYGFPMKSRLMALRLTEFKTFRDASLPLGDMTTLIGRNSSGKSNALDGLEVLSRLASGADLVDALDSRRGDEGPLRGGIEGCPPHGTDRFRLGCSILAPERLGKGYFYVDLDVGIRLHPEPEIISETLTGFSGKNRSTRNPASRTKHDLLKTMDPNPGAGSIEATWYNGRRGRDPRAPFRSTRLLTSQLPFRLAGETETERRVITAAEDVLETLRGVFHLDPVPHLMRQYVPSRDIRLRRTAENLPAVINHMREHDPQRFRQLVTRVRSLVEYEVTGIEIIRSQLNDVMLALREEESITPAREMSDGLLRFAAIATSLLRQGQDLDLDGRGAADDDRSPTLVIEELENGLHPSQATQILDLVRQATLDHASQVIFTTHSPALLSALRPTEHQHVVVCSRDSATGLSHLRKLPEMEGYPGLMAQGDLGTVVASGLLEHAPVPDRDFTEFDRLMGIG</sequence>
<dbReference type="EMBL" id="BAAAWD010000006">
    <property type="protein sequence ID" value="GAA2994725.1"/>
    <property type="molecule type" value="Genomic_DNA"/>
</dbReference>
<reference evidence="3 4" key="1">
    <citation type="journal article" date="2019" name="Int. J. Syst. Evol. Microbiol.">
        <title>The Global Catalogue of Microorganisms (GCM) 10K type strain sequencing project: providing services to taxonomists for standard genome sequencing and annotation.</title>
        <authorList>
            <consortium name="The Broad Institute Genomics Platform"/>
            <consortium name="The Broad Institute Genome Sequencing Center for Infectious Disease"/>
            <person name="Wu L."/>
            <person name="Ma J."/>
        </authorList>
    </citation>
    <scope>NUCLEOTIDE SEQUENCE [LARGE SCALE GENOMIC DNA]</scope>
    <source>
        <strain evidence="3 4">JCM 3106</strain>
    </source>
</reference>
<evidence type="ECO:0000313" key="3">
    <source>
        <dbReference type="EMBL" id="GAA2994725.1"/>
    </source>
</evidence>
<dbReference type="PANTHER" id="PTHR32182:SF22">
    <property type="entry name" value="ATP-DEPENDENT ENDONUCLEASE, OLD FAMILY-RELATED"/>
    <property type="match status" value="1"/>
</dbReference>
<dbReference type="SUPFAM" id="SSF52540">
    <property type="entry name" value="P-loop containing nucleoside triphosphate hydrolases"/>
    <property type="match status" value="1"/>
</dbReference>
<dbReference type="InterPro" id="IPR027417">
    <property type="entry name" value="P-loop_NTPase"/>
</dbReference>
<keyword evidence="3" id="KW-0067">ATP-binding</keyword>
<dbReference type="InterPro" id="IPR003959">
    <property type="entry name" value="ATPase_AAA_core"/>
</dbReference>
<comment type="caution">
    <text evidence="3">The sequence shown here is derived from an EMBL/GenBank/DDBJ whole genome shotgun (WGS) entry which is preliminary data.</text>
</comment>
<dbReference type="Gene3D" id="3.40.50.300">
    <property type="entry name" value="P-loop containing nucleotide triphosphate hydrolases"/>
    <property type="match status" value="2"/>
</dbReference>
<accession>A0ABN3XTA0</accession>
<keyword evidence="1" id="KW-0227">DNA damage</keyword>
<dbReference type="Proteomes" id="UP001499930">
    <property type="component" value="Unassembled WGS sequence"/>
</dbReference>
<feature type="domain" description="ATPase AAA-type core" evidence="2">
    <location>
        <begin position="41"/>
        <end position="393"/>
    </location>
</feature>
<organism evidence="3 4">
    <name type="scientific">Streptosporangium longisporum</name>
    <dbReference type="NCBI Taxonomy" id="46187"/>
    <lineage>
        <taxon>Bacteria</taxon>
        <taxon>Bacillati</taxon>
        <taxon>Actinomycetota</taxon>
        <taxon>Actinomycetes</taxon>
        <taxon>Streptosporangiales</taxon>
        <taxon>Streptosporangiaceae</taxon>
        <taxon>Streptosporangium</taxon>
    </lineage>
</organism>
<proteinExistence type="predicted"/>
<evidence type="ECO:0000256" key="1">
    <source>
        <dbReference type="ARBA" id="ARBA00023236"/>
    </source>
</evidence>
<dbReference type="GO" id="GO:0005524">
    <property type="term" value="F:ATP binding"/>
    <property type="evidence" value="ECO:0007669"/>
    <property type="project" value="UniProtKB-KW"/>
</dbReference>
<gene>
    <name evidence="3" type="ORF">GCM10017559_13820</name>
</gene>
<name>A0ABN3XTA0_9ACTN</name>
<dbReference type="PANTHER" id="PTHR32182">
    <property type="entry name" value="DNA REPLICATION AND REPAIR PROTEIN RECF"/>
    <property type="match status" value="1"/>
</dbReference>
<keyword evidence="3" id="KW-0547">Nucleotide-binding</keyword>
<keyword evidence="4" id="KW-1185">Reference proteome</keyword>